<dbReference type="Pfam" id="PF13156">
    <property type="entry name" value="Mrr_cat_2"/>
    <property type="match status" value="1"/>
</dbReference>
<dbReference type="InterPro" id="IPR011335">
    <property type="entry name" value="Restrct_endonuc-II-like"/>
</dbReference>
<accession>A0A1X6YXX9</accession>
<protein>
    <recommendedName>
        <fullName evidence="1">Mrr-like domain-containing protein</fullName>
    </recommendedName>
</protein>
<dbReference type="AlphaFoldDB" id="A0A1X6YXX9"/>
<keyword evidence="3" id="KW-1185">Reference proteome</keyword>
<dbReference type="Proteomes" id="UP000194012">
    <property type="component" value="Unassembled WGS sequence"/>
</dbReference>
<dbReference type="GO" id="GO:0003676">
    <property type="term" value="F:nucleic acid binding"/>
    <property type="evidence" value="ECO:0007669"/>
    <property type="project" value="InterPro"/>
</dbReference>
<proteinExistence type="predicted"/>
<feature type="domain" description="Mrr-like" evidence="1">
    <location>
        <begin position="30"/>
        <end position="145"/>
    </location>
</feature>
<dbReference type="RefSeq" id="WP_170925189.1">
    <property type="nucleotide sequence ID" value="NZ_FWFJ01000009.1"/>
</dbReference>
<dbReference type="InterPro" id="IPR039442">
    <property type="entry name" value="Mrr-like_dom"/>
</dbReference>
<gene>
    <name evidence="2" type="ORF">ROG8370_01290</name>
</gene>
<sequence length="178" mass="20575">MTRFSSFIASIQRDGNDGRAFELFVKWFLQNDPEWSTQVKSVWLWNDWPEKWGPDTGINLVFEHKNGDIWAVQAKCYDSKYPVSKKDMDTFLSESNRSIINKRLLVTSTDLMSANAIRTCKHQEKPVVRFMLSDFEIAEVDYRATDFWGETGGRGGGWVAAKQCMPWAQDHINANGRR</sequence>
<dbReference type="EMBL" id="FWFJ01000009">
    <property type="protein sequence ID" value="SLN32571.1"/>
    <property type="molecule type" value="Genomic_DNA"/>
</dbReference>
<evidence type="ECO:0000313" key="3">
    <source>
        <dbReference type="Proteomes" id="UP000194012"/>
    </source>
</evidence>
<dbReference type="Gene3D" id="3.40.1350.10">
    <property type="match status" value="1"/>
</dbReference>
<name>A0A1X6YXX9_9RHOB</name>
<dbReference type="InterPro" id="IPR011856">
    <property type="entry name" value="tRNA_endonuc-like_dom_sf"/>
</dbReference>
<dbReference type="SUPFAM" id="SSF52980">
    <property type="entry name" value="Restriction endonuclease-like"/>
    <property type="match status" value="1"/>
</dbReference>
<reference evidence="3" key="1">
    <citation type="submission" date="2017-03" db="EMBL/GenBank/DDBJ databases">
        <authorList>
            <person name="Rodrigo-Torres L."/>
            <person name="Arahal R.D."/>
            <person name="Lucena T."/>
        </authorList>
    </citation>
    <scope>NUCLEOTIDE SEQUENCE [LARGE SCALE GENOMIC DNA]</scope>
    <source>
        <strain evidence="3">CECT 8370</strain>
    </source>
</reference>
<organism evidence="2 3">
    <name type="scientific">Roseovarius gaetbuli</name>
    <dbReference type="NCBI Taxonomy" id="1356575"/>
    <lineage>
        <taxon>Bacteria</taxon>
        <taxon>Pseudomonadati</taxon>
        <taxon>Pseudomonadota</taxon>
        <taxon>Alphaproteobacteria</taxon>
        <taxon>Rhodobacterales</taxon>
        <taxon>Roseobacteraceae</taxon>
        <taxon>Roseovarius</taxon>
    </lineage>
</organism>
<evidence type="ECO:0000313" key="2">
    <source>
        <dbReference type="EMBL" id="SLN32571.1"/>
    </source>
</evidence>
<evidence type="ECO:0000259" key="1">
    <source>
        <dbReference type="Pfam" id="PF13156"/>
    </source>
</evidence>